<dbReference type="AlphaFoldDB" id="S3JGM7"/>
<name>S3JGM7_MICAE</name>
<feature type="compositionally biased region" description="Basic and acidic residues" evidence="1">
    <location>
        <begin position="24"/>
        <end position="41"/>
    </location>
</feature>
<protein>
    <submittedName>
        <fullName evidence="2">Uncharacterized protein</fullName>
    </submittedName>
</protein>
<dbReference type="EMBL" id="ASZQ01000150">
    <property type="protein sequence ID" value="EPF23571.1"/>
    <property type="molecule type" value="Genomic_DNA"/>
</dbReference>
<evidence type="ECO:0000313" key="2">
    <source>
        <dbReference type="EMBL" id="EPF23571.1"/>
    </source>
</evidence>
<evidence type="ECO:0000313" key="3">
    <source>
        <dbReference type="Proteomes" id="UP000014617"/>
    </source>
</evidence>
<reference evidence="2 3" key="1">
    <citation type="journal article" date="2013" name="Genome Announc.">
        <title>Draft Genome Sequence of the Brazilian Toxic Bloom-Forming Cyanobacterium Microcystis aeruginosa Strain SPC777.</title>
        <authorList>
            <person name="Fiore M.F."/>
            <person name="Alvarenga D.O."/>
            <person name="Varani A.M."/>
            <person name="Hoff-Risseti C."/>
            <person name="Crespim E."/>
            <person name="Ramos R.T."/>
            <person name="Silva A."/>
            <person name="Schaker P.D."/>
            <person name="Heck K."/>
            <person name="Rigonato J."/>
            <person name="Schneider M.P."/>
        </authorList>
    </citation>
    <scope>NUCLEOTIDE SEQUENCE [LARGE SCALE GENOMIC DNA]</scope>
    <source>
        <strain evidence="3">SPC 777</strain>
    </source>
</reference>
<evidence type="ECO:0000256" key="1">
    <source>
        <dbReference type="SAM" id="MobiDB-lite"/>
    </source>
</evidence>
<sequence length="262" mass="30552">MIIKQINKFLNEKLHFSPKQKASTNEEIRQQGEQKPDVPVKQDTNEAKQVIKHEIPILKPIGIIGALLVLLQTAFNNPEKIESWIKIIKSFIPEDVRYSCEIYKEVKKDGKSKVIDLITVEFDISKNLEKLIGCDPVLGGIDATIPLNGNREKPDDPKLILMVDRYDEDLSFGEFYSIRQKEVEEWSNNKITTKDKREFIFQNKKAYELFYSNGQIKRKEIGFLYKSKAYTIRYEASVIDFKQYEKEATKIVDSLKFIDKHK</sequence>
<dbReference type="PATRIC" id="fig|482300.6.peg.1343"/>
<dbReference type="Proteomes" id="UP000014617">
    <property type="component" value="Unassembled WGS sequence"/>
</dbReference>
<accession>S3JGM7</accession>
<gene>
    <name evidence="2" type="ORF">MAESPC_01201</name>
</gene>
<proteinExistence type="predicted"/>
<organism evidence="2 3">
    <name type="scientific">Microcystis aeruginosa SPC777</name>
    <dbReference type="NCBI Taxonomy" id="482300"/>
    <lineage>
        <taxon>Bacteria</taxon>
        <taxon>Bacillati</taxon>
        <taxon>Cyanobacteriota</taxon>
        <taxon>Cyanophyceae</taxon>
        <taxon>Oscillatoriophycideae</taxon>
        <taxon>Chroococcales</taxon>
        <taxon>Microcystaceae</taxon>
        <taxon>Microcystis</taxon>
    </lineage>
</organism>
<feature type="region of interest" description="Disordered" evidence="1">
    <location>
        <begin position="18"/>
        <end position="41"/>
    </location>
</feature>
<comment type="caution">
    <text evidence="2">The sequence shown here is derived from an EMBL/GenBank/DDBJ whole genome shotgun (WGS) entry which is preliminary data.</text>
</comment>